<evidence type="ECO:0000256" key="3">
    <source>
        <dbReference type="ARBA" id="ARBA00022679"/>
    </source>
</evidence>
<reference evidence="8" key="2">
    <citation type="submission" date="2018-02" db="UniProtKB">
        <authorList>
            <consortium name="EnsemblPlants"/>
        </authorList>
    </citation>
    <scope>IDENTIFICATION</scope>
    <source>
        <strain evidence="8">Williams 82</strain>
    </source>
</reference>
<proteinExistence type="predicted"/>
<dbReference type="GO" id="GO:0016757">
    <property type="term" value="F:glycosyltransferase activity"/>
    <property type="evidence" value="ECO:0007669"/>
    <property type="project" value="UniProtKB-KW"/>
</dbReference>
<feature type="signal peptide" evidence="6">
    <location>
        <begin position="1"/>
        <end position="25"/>
    </location>
</feature>
<evidence type="ECO:0000256" key="1">
    <source>
        <dbReference type="ARBA" id="ARBA00004606"/>
    </source>
</evidence>
<evidence type="ECO:0000256" key="2">
    <source>
        <dbReference type="ARBA" id="ARBA00022676"/>
    </source>
</evidence>
<accession>K7MN36</accession>
<dbReference type="Gramene" id="KRH05177">
    <property type="protein sequence ID" value="KRH05177"/>
    <property type="gene ID" value="GLYMA_17G211400"/>
</dbReference>
<dbReference type="RefSeq" id="XP_003549284.2">
    <property type="nucleotide sequence ID" value="XM_003549236.5"/>
</dbReference>
<keyword evidence="5" id="KW-0325">Glycoprotein</keyword>
<keyword evidence="3" id="KW-0808">Transferase</keyword>
<protein>
    <submittedName>
        <fullName evidence="7 8">Uncharacterized protein</fullName>
    </submittedName>
</protein>
<dbReference type="AlphaFoldDB" id="K7MN36"/>
<dbReference type="Pfam" id="PF02485">
    <property type="entry name" value="Branch"/>
    <property type="match status" value="1"/>
</dbReference>
<dbReference type="EnsemblPlants" id="KRH05177">
    <property type="protein sequence ID" value="KRH05177"/>
    <property type="gene ID" value="GLYMA_17G211400"/>
</dbReference>
<dbReference type="eggNOG" id="ENOG502QVBI">
    <property type="taxonomic scope" value="Eukaryota"/>
</dbReference>
<dbReference type="HOGENOM" id="CLU_035559_0_1_1"/>
<gene>
    <name evidence="8" type="primary">LOC100788566</name>
    <name evidence="7" type="ORF">GLYMA_17G211400</name>
</gene>
<keyword evidence="4" id="KW-0472">Membrane</keyword>
<dbReference type="STRING" id="3847.K7MN36"/>
<dbReference type="PaxDb" id="3847-GLYMA17G32020.2"/>
<evidence type="ECO:0000313" key="9">
    <source>
        <dbReference type="Proteomes" id="UP000008827"/>
    </source>
</evidence>
<dbReference type="KEGG" id="gmx:100788566"/>
<dbReference type="Proteomes" id="UP000008827">
    <property type="component" value="Chromosome 17"/>
</dbReference>
<dbReference type="OrthoDB" id="191334at2759"/>
<dbReference type="InterPro" id="IPR003406">
    <property type="entry name" value="Glyco_trans_14"/>
</dbReference>
<comment type="subcellular location">
    <subcellularLocation>
        <location evidence="1">Membrane</location>
        <topology evidence="1">Single-pass type II membrane protein</topology>
    </subcellularLocation>
</comment>
<name>K7MN36_SOYBN</name>
<evidence type="ECO:0000313" key="8">
    <source>
        <dbReference type="EnsemblPlants" id="KRH05177"/>
    </source>
</evidence>
<reference evidence="7" key="3">
    <citation type="submission" date="2018-07" db="EMBL/GenBank/DDBJ databases">
        <title>WGS assembly of Glycine max.</title>
        <authorList>
            <person name="Schmutz J."/>
            <person name="Cannon S."/>
            <person name="Schlueter J."/>
            <person name="Ma J."/>
            <person name="Mitros T."/>
            <person name="Nelson W."/>
            <person name="Hyten D."/>
            <person name="Song Q."/>
            <person name="Thelen J."/>
            <person name="Cheng J."/>
            <person name="Xu D."/>
            <person name="Hellsten U."/>
            <person name="May G."/>
            <person name="Yu Y."/>
            <person name="Sakurai T."/>
            <person name="Umezawa T."/>
            <person name="Bhattacharyya M."/>
            <person name="Sandhu D."/>
            <person name="Valliyodan B."/>
            <person name="Lindquist E."/>
            <person name="Peto M."/>
            <person name="Grant D."/>
            <person name="Shu S."/>
            <person name="Goodstein D."/>
            <person name="Barry K."/>
            <person name="Futrell-Griggs M."/>
            <person name="Abernathy B."/>
            <person name="Du J."/>
            <person name="Tian Z."/>
            <person name="Zhu L."/>
            <person name="Gill N."/>
            <person name="Joshi T."/>
            <person name="Libault M."/>
            <person name="Sethuraman A."/>
            <person name="Zhang X."/>
            <person name="Shinozaki K."/>
            <person name="Nguyen H."/>
            <person name="Wing R."/>
            <person name="Cregan P."/>
            <person name="Specht J."/>
            <person name="Grimwood J."/>
            <person name="Rokhsar D."/>
            <person name="Stacey G."/>
            <person name="Shoemaker R."/>
            <person name="Jackson S."/>
        </authorList>
    </citation>
    <scope>NUCLEOTIDE SEQUENCE</scope>
    <source>
        <tissue evidence="7">Callus</tissue>
    </source>
</reference>
<keyword evidence="2" id="KW-0328">Glycosyltransferase</keyword>
<evidence type="ECO:0000256" key="6">
    <source>
        <dbReference type="SAM" id="SignalP"/>
    </source>
</evidence>
<dbReference type="OMA" id="QFWVLTR"/>
<dbReference type="GeneID" id="100788566"/>
<feature type="chain" id="PRO_5014581822" evidence="6">
    <location>
        <begin position="26"/>
        <end position="414"/>
    </location>
</feature>
<reference evidence="7 8" key="1">
    <citation type="journal article" date="2010" name="Nature">
        <title>Genome sequence of the palaeopolyploid soybean.</title>
        <authorList>
            <person name="Schmutz J."/>
            <person name="Cannon S.B."/>
            <person name="Schlueter J."/>
            <person name="Ma J."/>
            <person name="Mitros T."/>
            <person name="Nelson W."/>
            <person name="Hyten D.L."/>
            <person name="Song Q."/>
            <person name="Thelen J.J."/>
            <person name="Cheng J."/>
            <person name="Xu D."/>
            <person name="Hellsten U."/>
            <person name="May G.D."/>
            <person name="Yu Y."/>
            <person name="Sakurai T."/>
            <person name="Umezawa T."/>
            <person name="Bhattacharyya M.K."/>
            <person name="Sandhu D."/>
            <person name="Valliyodan B."/>
            <person name="Lindquist E."/>
            <person name="Peto M."/>
            <person name="Grant D."/>
            <person name="Shu S."/>
            <person name="Goodstein D."/>
            <person name="Barry K."/>
            <person name="Futrell-Griggs M."/>
            <person name="Abernathy B."/>
            <person name="Du J."/>
            <person name="Tian Z."/>
            <person name="Zhu L."/>
            <person name="Gill N."/>
            <person name="Joshi T."/>
            <person name="Libault M."/>
            <person name="Sethuraman A."/>
            <person name="Zhang X.-C."/>
            <person name="Shinozaki K."/>
            <person name="Nguyen H.T."/>
            <person name="Wing R.A."/>
            <person name="Cregan P."/>
            <person name="Specht J."/>
            <person name="Grimwood J."/>
            <person name="Rokhsar D."/>
            <person name="Stacey G."/>
            <person name="Shoemaker R.C."/>
            <person name="Jackson S.A."/>
        </authorList>
    </citation>
    <scope>NUCLEOTIDE SEQUENCE [LARGE SCALE GENOMIC DNA]</scope>
    <source>
        <strain evidence="8">cv. Williams 82</strain>
        <tissue evidence="7">Callus</tissue>
    </source>
</reference>
<organism evidence="8">
    <name type="scientific">Glycine max</name>
    <name type="common">Soybean</name>
    <name type="synonym">Glycine hispida</name>
    <dbReference type="NCBI Taxonomy" id="3847"/>
    <lineage>
        <taxon>Eukaryota</taxon>
        <taxon>Viridiplantae</taxon>
        <taxon>Streptophyta</taxon>
        <taxon>Embryophyta</taxon>
        <taxon>Tracheophyta</taxon>
        <taxon>Spermatophyta</taxon>
        <taxon>Magnoliopsida</taxon>
        <taxon>eudicotyledons</taxon>
        <taxon>Gunneridae</taxon>
        <taxon>Pentapetalae</taxon>
        <taxon>rosids</taxon>
        <taxon>fabids</taxon>
        <taxon>Fabales</taxon>
        <taxon>Fabaceae</taxon>
        <taxon>Papilionoideae</taxon>
        <taxon>50 kb inversion clade</taxon>
        <taxon>NPAAA clade</taxon>
        <taxon>indigoferoid/millettioid clade</taxon>
        <taxon>Phaseoleae</taxon>
        <taxon>Glycine</taxon>
        <taxon>Glycine subgen. Soja</taxon>
    </lineage>
</organism>
<dbReference type="EMBL" id="CM000850">
    <property type="protein sequence ID" value="KRH05177.1"/>
    <property type="molecule type" value="Genomic_DNA"/>
</dbReference>
<sequence>MLLSPNPLSLLCALLLCLPLAIVFTTNTTHTTTTTTPIILDIPMPLPKNITIHENLNKTSSLLSPSLNIQDDELHKVITREKRRPIGPNKKSLLTSLSVPLSSPSPSMWQENRHDALFKAAMRVNAKPTRPKKVAFMFLTNKPLPFAPLWESYFNQTTTSKNLFNIYVHADPTFPYHAPFSGVFFNRVIRSQPTRRFSPTLTAAARRLLAHALLDDTSNSLFVLLSPSCIPLHSLNFTYHALLRRGKSFVEILANEAVAYDRWAARGPHVMLPEVRLEEFRVGSQFWALTRRHARLVVSDRVLWPKFNVPCVRFDTCYPEENYFPTLLSMWDPQGCVPATLTHVNWTGRVDGHPRTYEAWEVGPELIRRMREDRPRYGDGNGDGRRDPFLFARKFAADALEPLMRISNGVIFRD</sequence>
<evidence type="ECO:0000256" key="4">
    <source>
        <dbReference type="ARBA" id="ARBA00023136"/>
    </source>
</evidence>
<keyword evidence="6" id="KW-0732">Signal</keyword>
<dbReference type="InterPro" id="IPR044174">
    <property type="entry name" value="BC10-like"/>
</dbReference>
<dbReference type="PANTHER" id="PTHR31042:SF60">
    <property type="entry name" value="CORE-2_I-BRANCHING BETA-1,6-N-ACETYLGLUCOSAMINYLTRANSFERASE FAMILY PROTEIN"/>
    <property type="match status" value="1"/>
</dbReference>
<evidence type="ECO:0000256" key="5">
    <source>
        <dbReference type="ARBA" id="ARBA00023180"/>
    </source>
</evidence>
<dbReference type="GO" id="GO:0016020">
    <property type="term" value="C:membrane"/>
    <property type="evidence" value="ECO:0007669"/>
    <property type="project" value="UniProtKB-SubCell"/>
</dbReference>
<dbReference type="PANTHER" id="PTHR31042">
    <property type="entry name" value="CORE-2/I-BRANCHING BETA-1,6-N-ACETYLGLUCOSAMINYLTRANSFERASE FAMILY PROTEIN-RELATED"/>
    <property type="match status" value="1"/>
</dbReference>
<keyword evidence="9" id="KW-1185">Reference proteome</keyword>
<evidence type="ECO:0000313" key="7">
    <source>
        <dbReference type="EMBL" id="KRH05177.1"/>
    </source>
</evidence>